<keyword evidence="11" id="KW-1185">Reference proteome</keyword>
<dbReference type="Pfam" id="PF00883">
    <property type="entry name" value="Peptidase_M17"/>
    <property type="match status" value="1"/>
</dbReference>
<feature type="binding site" evidence="8">
    <location>
        <position position="271"/>
    </location>
    <ligand>
        <name>Mn(2+)</name>
        <dbReference type="ChEBI" id="CHEBI:29035"/>
        <label>2</label>
    </ligand>
</feature>
<dbReference type="InterPro" id="IPR008283">
    <property type="entry name" value="Peptidase_M17_N"/>
</dbReference>
<feature type="active site" evidence="8">
    <location>
        <position position="352"/>
    </location>
</feature>
<dbReference type="GO" id="GO:0006508">
    <property type="term" value="P:proteolysis"/>
    <property type="evidence" value="ECO:0007669"/>
    <property type="project" value="UniProtKB-KW"/>
</dbReference>
<dbReference type="InterPro" id="IPR000819">
    <property type="entry name" value="Peptidase_M17_C"/>
</dbReference>
<comment type="function">
    <text evidence="7 8">Presumably involved in the processing and regular turnover of intracellular proteins. Catalyzes the removal of unsubstituted N-terminal amino acids from various peptides.</text>
</comment>
<protein>
    <recommendedName>
        <fullName evidence="8">Probable cytosol aminopeptidase</fullName>
        <ecNumber evidence="8">3.4.11.1</ecNumber>
    </recommendedName>
    <alternativeName>
        <fullName evidence="8">Leucine aminopeptidase</fullName>
        <shortName evidence="8">LAP</shortName>
        <ecNumber evidence="8">3.4.11.10</ecNumber>
    </alternativeName>
    <alternativeName>
        <fullName evidence="8">Leucyl aminopeptidase</fullName>
    </alternativeName>
</protein>
<feature type="domain" description="Cytosol aminopeptidase" evidence="9">
    <location>
        <begin position="346"/>
        <end position="353"/>
    </location>
</feature>
<evidence type="ECO:0000256" key="8">
    <source>
        <dbReference type="HAMAP-Rule" id="MF_00181"/>
    </source>
</evidence>
<comment type="similarity">
    <text evidence="3 8">Belongs to the peptidase M17 family.</text>
</comment>
<evidence type="ECO:0000256" key="3">
    <source>
        <dbReference type="ARBA" id="ARBA00009528"/>
    </source>
</evidence>
<dbReference type="Gene3D" id="3.40.630.10">
    <property type="entry name" value="Zn peptidases"/>
    <property type="match status" value="1"/>
</dbReference>
<dbReference type="PANTHER" id="PTHR11963:SF23">
    <property type="entry name" value="CYTOSOL AMINOPEPTIDASE"/>
    <property type="match status" value="1"/>
</dbReference>
<dbReference type="OrthoDB" id="9809354at2"/>
<dbReference type="SUPFAM" id="SSF52949">
    <property type="entry name" value="Macro domain-like"/>
    <property type="match status" value="1"/>
</dbReference>
<accession>A0A6L3V4C7</accession>
<organism evidence="10 11">
    <name type="scientific">Cytobacillus depressus</name>
    <dbReference type="NCBI Taxonomy" id="1602942"/>
    <lineage>
        <taxon>Bacteria</taxon>
        <taxon>Bacillati</taxon>
        <taxon>Bacillota</taxon>
        <taxon>Bacilli</taxon>
        <taxon>Bacillales</taxon>
        <taxon>Bacillaceae</taxon>
        <taxon>Cytobacillus</taxon>
    </lineage>
</organism>
<feature type="binding site" evidence="8">
    <location>
        <position position="348"/>
    </location>
    <ligand>
        <name>Mn(2+)</name>
        <dbReference type="ChEBI" id="CHEBI:29035"/>
        <label>1</label>
    </ligand>
</feature>
<feature type="binding site" evidence="8">
    <location>
        <position position="266"/>
    </location>
    <ligand>
        <name>Mn(2+)</name>
        <dbReference type="ChEBI" id="CHEBI:29035"/>
        <label>2</label>
    </ligand>
</feature>
<gene>
    <name evidence="8" type="primary">pepA</name>
    <name evidence="10" type="ORF">F7731_13170</name>
</gene>
<feature type="binding site" evidence="8">
    <location>
        <position position="350"/>
    </location>
    <ligand>
        <name>Mn(2+)</name>
        <dbReference type="ChEBI" id="CHEBI:29035"/>
        <label>2</label>
    </ligand>
</feature>
<evidence type="ECO:0000256" key="6">
    <source>
        <dbReference type="ARBA" id="ARBA00022801"/>
    </source>
</evidence>
<dbReference type="GO" id="GO:0005737">
    <property type="term" value="C:cytoplasm"/>
    <property type="evidence" value="ECO:0007669"/>
    <property type="project" value="UniProtKB-SubCell"/>
</dbReference>
<dbReference type="EMBL" id="WBOS01000005">
    <property type="protein sequence ID" value="KAB2334921.1"/>
    <property type="molecule type" value="Genomic_DNA"/>
</dbReference>
<dbReference type="PROSITE" id="PS00631">
    <property type="entry name" value="CYTOSOL_AP"/>
    <property type="match status" value="1"/>
</dbReference>
<evidence type="ECO:0000256" key="7">
    <source>
        <dbReference type="ARBA" id="ARBA00049972"/>
    </source>
</evidence>
<feature type="active site" evidence="8">
    <location>
        <position position="278"/>
    </location>
</feature>
<dbReference type="GO" id="GO:0070006">
    <property type="term" value="F:metalloaminopeptidase activity"/>
    <property type="evidence" value="ECO:0007669"/>
    <property type="project" value="InterPro"/>
</dbReference>
<comment type="cofactor">
    <cofactor evidence="8">
        <name>Mn(2+)</name>
        <dbReference type="ChEBI" id="CHEBI:29035"/>
    </cofactor>
    <text evidence="8">Binds 2 manganese ions per subunit.</text>
</comment>
<keyword evidence="4 8" id="KW-0031">Aminopeptidase</keyword>
<dbReference type="Proteomes" id="UP000481030">
    <property type="component" value="Unassembled WGS sequence"/>
</dbReference>
<dbReference type="InterPro" id="IPR043472">
    <property type="entry name" value="Macro_dom-like"/>
</dbReference>
<comment type="catalytic activity">
    <reaction evidence="1 8">
        <text>Release of an N-terminal amino acid, Xaa-|-Yaa-, in which Xaa is preferably Leu, but may be other amino acids including Pro although not Arg or Lys, and Yaa may be Pro. Amino acid amides and methyl esters are also readily hydrolyzed, but rates on arylamides are exceedingly low.</text>
        <dbReference type="EC" id="3.4.11.1"/>
    </reaction>
</comment>
<feature type="binding site" evidence="8">
    <location>
        <position position="350"/>
    </location>
    <ligand>
        <name>Mn(2+)</name>
        <dbReference type="ChEBI" id="CHEBI:29035"/>
        <label>1</label>
    </ligand>
</feature>
<keyword evidence="5 8" id="KW-0645">Protease</keyword>
<dbReference type="InterPro" id="IPR023042">
    <property type="entry name" value="Peptidase_M17_leu_NH2_pept"/>
</dbReference>
<keyword evidence="6 8" id="KW-0378">Hydrolase</keyword>
<dbReference type="GO" id="GO:0030145">
    <property type="term" value="F:manganese ion binding"/>
    <property type="evidence" value="ECO:0007669"/>
    <property type="project" value="UniProtKB-UniRule"/>
</dbReference>
<evidence type="ECO:0000256" key="1">
    <source>
        <dbReference type="ARBA" id="ARBA00000135"/>
    </source>
</evidence>
<dbReference type="HAMAP" id="MF_00181">
    <property type="entry name" value="Cytosol_peptidase_M17"/>
    <property type="match status" value="1"/>
</dbReference>
<evidence type="ECO:0000256" key="2">
    <source>
        <dbReference type="ARBA" id="ARBA00000967"/>
    </source>
</evidence>
<name>A0A6L3V4C7_9BACI</name>
<dbReference type="Pfam" id="PF02789">
    <property type="entry name" value="Peptidase_M17_N"/>
    <property type="match status" value="1"/>
</dbReference>
<feature type="binding site" evidence="8">
    <location>
        <position position="289"/>
    </location>
    <ligand>
        <name>Mn(2+)</name>
        <dbReference type="ChEBI" id="CHEBI:29035"/>
        <label>2</label>
    </ligand>
</feature>
<keyword evidence="8" id="KW-0963">Cytoplasm</keyword>
<dbReference type="CDD" id="cd00433">
    <property type="entry name" value="Peptidase_M17"/>
    <property type="match status" value="1"/>
</dbReference>
<dbReference type="SUPFAM" id="SSF53187">
    <property type="entry name" value="Zn-dependent exopeptidases"/>
    <property type="match status" value="1"/>
</dbReference>
<dbReference type="AlphaFoldDB" id="A0A6L3V4C7"/>
<dbReference type="PRINTS" id="PR00481">
    <property type="entry name" value="LAMNOPPTDASE"/>
</dbReference>
<evidence type="ECO:0000256" key="5">
    <source>
        <dbReference type="ARBA" id="ARBA00022670"/>
    </source>
</evidence>
<dbReference type="Gene3D" id="3.40.220.10">
    <property type="entry name" value="Leucine Aminopeptidase, subunit E, domain 1"/>
    <property type="match status" value="1"/>
</dbReference>
<dbReference type="NCBIfam" id="NF002074">
    <property type="entry name" value="PRK00913.1-4"/>
    <property type="match status" value="1"/>
</dbReference>
<keyword evidence="8" id="KW-0464">Manganese</keyword>
<dbReference type="EC" id="3.4.11.10" evidence="8"/>
<reference evidence="10 11" key="1">
    <citation type="journal article" date="2016" name="Antonie Van Leeuwenhoek">
        <title>Bacillus depressus sp. nov., isolated from soil of a sunflower field.</title>
        <authorList>
            <person name="Wei X."/>
            <person name="Xin D."/>
            <person name="Xin Y."/>
            <person name="Zhang H."/>
            <person name="Wang T."/>
            <person name="Zhang J."/>
        </authorList>
    </citation>
    <scope>NUCLEOTIDE SEQUENCE [LARGE SCALE GENOMIC DNA]</scope>
    <source>
        <strain evidence="10 11">BZ1</strain>
    </source>
</reference>
<evidence type="ECO:0000256" key="4">
    <source>
        <dbReference type="ARBA" id="ARBA00022438"/>
    </source>
</evidence>
<keyword evidence="8" id="KW-0479">Metal-binding</keyword>
<dbReference type="EC" id="3.4.11.1" evidence="8"/>
<dbReference type="PANTHER" id="PTHR11963">
    <property type="entry name" value="LEUCINE AMINOPEPTIDASE-RELATED"/>
    <property type="match status" value="1"/>
</dbReference>
<sequence length="502" mass="54029">MFTVKKELNFENDNECLIVGIFERPNKFDGALAELDKKFDGQLTELVKNGDLSAKKKAVSKVHTFGKIGVKRLYVVGLGRETNYSFEGLREALGKTFKAVKGDKLQNVSVLLTSFTNENVDELDAAHAISEALSLSTYTFAGYKQKANDPEKSIEQVSVYGDFSDENEIQAALTVGYTYGKATNSARTLVNLPGNMLTATDMANYALELAGKYKFEAEILEKEDMLKLGMGALLAVNQGSVEPPKMIVLKYQGKEEWTDVIGLVGKGITFDTGGYSIKPKDGIVGMKADMGGAAAVLGAMEIIGELRPEQNVVAVIPSTDNMISGNALKPDDVITSMSGKTIEVLNTDAEGRLALADAVTYAKHHGANYIVDVATLTGGVIIALGNDTTGALTNNEALWEQVLEASYEAGEPIWRLPLFEKDIQRVRSSKIADLNNSPGREGHAIMGGAFVGEFAEGTPWVHLDIAGTATTRKDHDLGPGGATGAMVRTLALLVERFETDEK</sequence>
<evidence type="ECO:0000259" key="9">
    <source>
        <dbReference type="PROSITE" id="PS00631"/>
    </source>
</evidence>
<proteinExistence type="inferred from homology"/>
<feature type="binding site" evidence="8">
    <location>
        <position position="271"/>
    </location>
    <ligand>
        <name>Mn(2+)</name>
        <dbReference type="ChEBI" id="CHEBI:29035"/>
        <label>1</label>
    </ligand>
</feature>
<comment type="catalytic activity">
    <reaction evidence="2 8">
        <text>Release of an N-terminal amino acid, preferentially leucine, but not glutamic or aspartic acids.</text>
        <dbReference type="EC" id="3.4.11.10"/>
    </reaction>
</comment>
<evidence type="ECO:0000313" key="11">
    <source>
        <dbReference type="Proteomes" id="UP000481030"/>
    </source>
</evidence>
<comment type="caution">
    <text evidence="10">The sequence shown here is derived from an EMBL/GenBank/DDBJ whole genome shotgun (WGS) entry which is preliminary data.</text>
</comment>
<dbReference type="NCBIfam" id="NF002073">
    <property type="entry name" value="PRK00913.1-2"/>
    <property type="match status" value="1"/>
</dbReference>
<dbReference type="RefSeq" id="WP_151535256.1">
    <property type="nucleotide sequence ID" value="NZ_WBOS01000005.1"/>
</dbReference>
<evidence type="ECO:0000313" key="10">
    <source>
        <dbReference type="EMBL" id="KAB2334921.1"/>
    </source>
</evidence>
<dbReference type="NCBIfam" id="NF002083">
    <property type="entry name" value="PRK00913.3-5"/>
    <property type="match status" value="1"/>
</dbReference>
<dbReference type="InterPro" id="IPR011356">
    <property type="entry name" value="Leucine_aapep/pepB"/>
</dbReference>
<comment type="subcellular location">
    <subcellularLocation>
        <location evidence="8">Cytoplasm</location>
    </subcellularLocation>
</comment>